<dbReference type="AlphaFoldDB" id="A0A412TK88"/>
<dbReference type="GO" id="GO:0016747">
    <property type="term" value="F:acyltransferase activity, transferring groups other than amino-acyl groups"/>
    <property type="evidence" value="ECO:0007669"/>
    <property type="project" value="InterPro"/>
</dbReference>
<dbReference type="SUPFAM" id="SSF55729">
    <property type="entry name" value="Acyl-CoA N-acyltransferases (Nat)"/>
    <property type="match status" value="1"/>
</dbReference>
<evidence type="ECO:0000313" key="2">
    <source>
        <dbReference type="EMBL" id="RGU54189.1"/>
    </source>
</evidence>
<gene>
    <name evidence="2" type="ORF">DWW57_17150</name>
</gene>
<dbReference type="RefSeq" id="WP_046402299.1">
    <property type="nucleotide sequence ID" value="NZ_JADNGC010000018.1"/>
</dbReference>
<feature type="domain" description="N-acetyltransferase" evidence="1">
    <location>
        <begin position="136"/>
        <end position="270"/>
    </location>
</feature>
<organism evidence="2 3">
    <name type="scientific">Odoribacter splanchnicus</name>
    <dbReference type="NCBI Taxonomy" id="28118"/>
    <lineage>
        <taxon>Bacteria</taxon>
        <taxon>Pseudomonadati</taxon>
        <taxon>Bacteroidota</taxon>
        <taxon>Bacteroidia</taxon>
        <taxon>Bacteroidales</taxon>
        <taxon>Odoribacteraceae</taxon>
        <taxon>Odoribacter</taxon>
    </lineage>
</organism>
<dbReference type="InterPro" id="IPR016181">
    <property type="entry name" value="Acyl_CoA_acyltransferase"/>
</dbReference>
<dbReference type="PROSITE" id="PS51186">
    <property type="entry name" value="GNAT"/>
    <property type="match status" value="1"/>
</dbReference>
<dbReference type="Pfam" id="PF00583">
    <property type="entry name" value="Acetyltransf_1"/>
    <property type="match status" value="1"/>
</dbReference>
<proteinExistence type="predicted"/>
<dbReference type="Gene3D" id="3.40.630.30">
    <property type="match status" value="1"/>
</dbReference>
<dbReference type="Proteomes" id="UP000284243">
    <property type="component" value="Unassembled WGS sequence"/>
</dbReference>
<name>A0A412TK88_9BACT</name>
<dbReference type="InterPro" id="IPR000182">
    <property type="entry name" value="GNAT_dom"/>
</dbReference>
<evidence type="ECO:0000259" key="1">
    <source>
        <dbReference type="PROSITE" id="PS51186"/>
    </source>
</evidence>
<evidence type="ECO:0000313" key="3">
    <source>
        <dbReference type="Proteomes" id="UP000284243"/>
    </source>
</evidence>
<sequence length="271" mass="32069">MDKIIDYISLQTIVGEIRSKSPLFVTNYFPNETKDKELIAKEQLYYYRNEDVCLVIRQFVGYNDFSYIASSLETLYSILEDFFSSTHDIYVTDLVGFPAQIASIKLLFEKKGFTLRRSLQRMVKMGVDDDSRVDSKEIVYPTYDEINNISSLLLENFDPLSEQIPSVEELSRFIDNKQIYLYKKHDEIAGLIIFELTSMVFNLRYWFVNLKFRNMGIGSSLYKKVMFESKNIKRQMLWVVSDNENAIKRYEHYGFKLDRFIDNVMIINNKF</sequence>
<keyword evidence="2" id="KW-0808">Transferase</keyword>
<dbReference type="CDD" id="cd04301">
    <property type="entry name" value="NAT_SF"/>
    <property type="match status" value="1"/>
</dbReference>
<accession>A0A412TK88</accession>
<protein>
    <submittedName>
        <fullName evidence="2">GNAT family N-acetyltransferase</fullName>
    </submittedName>
</protein>
<dbReference type="EMBL" id="QRYC01000036">
    <property type="protein sequence ID" value="RGU54189.1"/>
    <property type="molecule type" value="Genomic_DNA"/>
</dbReference>
<reference evidence="2 3" key="1">
    <citation type="submission" date="2018-08" db="EMBL/GenBank/DDBJ databases">
        <title>A genome reference for cultivated species of the human gut microbiota.</title>
        <authorList>
            <person name="Zou Y."/>
            <person name="Xue W."/>
            <person name="Luo G."/>
        </authorList>
    </citation>
    <scope>NUCLEOTIDE SEQUENCE [LARGE SCALE GENOMIC DNA]</scope>
    <source>
        <strain evidence="2 3">AF16-14</strain>
    </source>
</reference>
<comment type="caution">
    <text evidence="2">The sequence shown here is derived from an EMBL/GenBank/DDBJ whole genome shotgun (WGS) entry which is preliminary data.</text>
</comment>